<dbReference type="EMBL" id="CM034415">
    <property type="protein sequence ID" value="KAJ0169872.1"/>
    <property type="molecule type" value="Genomic_DNA"/>
</dbReference>
<reference evidence="1 2" key="1">
    <citation type="journal article" date="2021" name="Front. Genet.">
        <title>Chromosome-Level Genome Assembly Reveals Significant Gene Expansion in the Toll and IMD Signaling Pathways of Dendrolimus kikuchii.</title>
        <authorList>
            <person name="Zhou J."/>
            <person name="Wu P."/>
            <person name="Xiong Z."/>
            <person name="Liu N."/>
            <person name="Zhao N."/>
            <person name="Ji M."/>
            <person name="Qiu Y."/>
            <person name="Yang B."/>
        </authorList>
    </citation>
    <scope>NUCLEOTIDE SEQUENCE [LARGE SCALE GENOMIC DNA]</scope>
    <source>
        <strain evidence="1">Ann1</strain>
    </source>
</reference>
<keyword evidence="2" id="KW-1185">Reference proteome</keyword>
<sequence length="345" mass="38824">MLHHLANEWNHERSTVAVFLDIEKAFDRVWYAGLIFKLINSKTPPAIVQLVASFLHGRDFYVSVELTTSQKRTISAGVPQGSCLSPALYGFYTDDIPTLVGSLHPWERDVTLALYADDSAFFATSRNEDVAARRMQRMLDLLPAWLDKWRMAVNVGKTAALLVARRRHSAEILQLRGQEIEWKTSVKYLGVHIDRSLSMAPQGEHAINQTRTVRALLRPVLSSKLPLRTKIGVYKTYLRSRLTYAAPAWYALCSATTKKQMQIQQNIALLCTGAGRFVRNDVIARDLGVDSVGDFVAMSARRMFDCADNSSHTHLHGIASLHARPPDHEIRGPLKLTPRDLIRPD</sequence>
<evidence type="ECO:0000313" key="1">
    <source>
        <dbReference type="EMBL" id="KAJ0169872.1"/>
    </source>
</evidence>
<name>A0ACC1CED7_9NEOP</name>
<dbReference type="Proteomes" id="UP000824533">
    <property type="component" value="Linkage Group LG29"/>
</dbReference>
<organism evidence="1 2">
    <name type="scientific">Dendrolimus kikuchii</name>
    <dbReference type="NCBI Taxonomy" id="765133"/>
    <lineage>
        <taxon>Eukaryota</taxon>
        <taxon>Metazoa</taxon>
        <taxon>Ecdysozoa</taxon>
        <taxon>Arthropoda</taxon>
        <taxon>Hexapoda</taxon>
        <taxon>Insecta</taxon>
        <taxon>Pterygota</taxon>
        <taxon>Neoptera</taxon>
        <taxon>Endopterygota</taxon>
        <taxon>Lepidoptera</taxon>
        <taxon>Glossata</taxon>
        <taxon>Ditrysia</taxon>
        <taxon>Bombycoidea</taxon>
        <taxon>Lasiocampidae</taxon>
        <taxon>Dendrolimus</taxon>
    </lineage>
</organism>
<evidence type="ECO:0000313" key="2">
    <source>
        <dbReference type="Proteomes" id="UP000824533"/>
    </source>
</evidence>
<accession>A0ACC1CED7</accession>
<proteinExistence type="predicted"/>
<comment type="caution">
    <text evidence="1">The sequence shown here is derived from an EMBL/GenBank/DDBJ whole genome shotgun (WGS) entry which is preliminary data.</text>
</comment>
<protein>
    <submittedName>
        <fullName evidence="1">Uncharacterized protein</fullName>
    </submittedName>
</protein>
<gene>
    <name evidence="1" type="ORF">K1T71_014478</name>
</gene>